<keyword evidence="3" id="KW-0255">Endonuclease</keyword>
<keyword evidence="3" id="KW-0378">Hydrolase</keyword>
<keyword evidence="4" id="KW-1185">Reference proteome</keyword>
<dbReference type="Gene3D" id="3.40.570.10">
    <property type="entry name" value="Extracellular Endonuclease, subunit A"/>
    <property type="match status" value="1"/>
</dbReference>
<dbReference type="InterPro" id="IPR040255">
    <property type="entry name" value="Non-specific_endonuclease"/>
</dbReference>
<gene>
    <name evidence="3" type="ORF">GCM10009655_25610</name>
</gene>
<dbReference type="EMBL" id="BAAAKW010000064">
    <property type="protein sequence ID" value="GAA1225794.1"/>
    <property type="molecule type" value="Genomic_DNA"/>
</dbReference>
<dbReference type="Proteomes" id="UP001500943">
    <property type="component" value="Unassembled WGS sequence"/>
</dbReference>
<dbReference type="SMART" id="SM00892">
    <property type="entry name" value="Endonuclease_NS"/>
    <property type="match status" value="1"/>
</dbReference>
<accession>A0ABN1VZP4</accession>
<feature type="domain" description="ENPP1-3/EXOG-like endonuclease/phosphodiesterase" evidence="1">
    <location>
        <begin position="46"/>
        <end position="254"/>
    </location>
</feature>
<reference evidence="3 4" key="1">
    <citation type="journal article" date="2019" name="Int. J. Syst. Evol. Microbiol.">
        <title>The Global Catalogue of Microorganisms (GCM) 10K type strain sequencing project: providing services to taxonomists for standard genome sequencing and annotation.</title>
        <authorList>
            <consortium name="The Broad Institute Genomics Platform"/>
            <consortium name="The Broad Institute Genome Sequencing Center for Infectious Disease"/>
            <person name="Wu L."/>
            <person name="Ma J."/>
        </authorList>
    </citation>
    <scope>NUCLEOTIDE SEQUENCE [LARGE SCALE GENOMIC DNA]</scope>
    <source>
        <strain evidence="3 4">JCM 12762</strain>
    </source>
</reference>
<dbReference type="PANTHER" id="PTHR13966:SF5">
    <property type="entry name" value="ENDONUCLEASE G, MITOCHONDRIAL"/>
    <property type="match status" value="1"/>
</dbReference>
<dbReference type="PANTHER" id="PTHR13966">
    <property type="entry name" value="ENDONUCLEASE RELATED"/>
    <property type="match status" value="1"/>
</dbReference>
<dbReference type="SMART" id="SM00477">
    <property type="entry name" value="NUC"/>
    <property type="match status" value="1"/>
</dbReference>
<dbReference type="CDD" id="cd00091">
    <property type="entry name" value="NUC"/>
    <property type="match status" value="1"/>
</dbReference>
<sequence length="278" mass="31195">MTQRLGMDADLGYDPNFLSIEVAAPTAQESIRGDVLLWDGGAILPYTHFSLAMIVARRFAYWVAWNIDGGALKKLSRAKLAFMKDERIPPDAQTGNELYSGNRLDRGHLARRSDLIWGALEKAQMANSDSFYYTNIAPQMDDFNQSSQQGVWGRLEDALYEDVEVDDLRVSVMAGPVFLDDDQVYRGVRVPREYWKILAYSLNDQLSVRAFLLTQDLDAVRSVTALDEFRVYQVDLFKLEERTGLLFPAVMHSAGVGAAELLDAGARTAVDQTSGIRW</sequence>
<dbReference type="InterPro" id="IPR001604">
    <property type="entry name" value="Endo_G_ENPP1-like_dom"/>
</dbReference>
<dbReference type="InterPro" id="IPR020821">
    <property type="entry name" value="ENPP1-3/EXOG-like_nuc-like"/>
</dbReference>
<evidence type="ECO:0000259" key="2">
    <source>
        <dbReference type="SMART" id="SM00892"/>
    </source>
</evidence>
<dbReference type="Pfam" id="PF01223">
    <property type="entry name" value="Endonuclease_NS"/>
    <property type="match status" value="1"/>
</dbReference>
<evidence type="ECO:0000313" key="4">
    <source>
        <dbReference type="Proteomes" id="UP001500943"/>
    </source>
</evidence>
<dbReference type="GO" id="GO:0004519">
    <property type="term" value="F:endonuclease activity"/>
    <property type="evidence" value="ECO:0007669"/>
    <property type="project" value="UniProtKB-KW"/>
</dbReference>
<dbReference type="InterPro" id="IPR044929">
    <property type="entry name" value="DNA/RNA_non-sp_Endonuclease_sf"/>
</dbReference>
<comment type="caution">
    <text evidence="3">The sequence shown here is derived from an EMBL/GenBank/DDBJ whole genome shotgun (WGS) entry which is preliminary data.</text>
</comment>
<dbReference type="SUPFAM" id="SSF54060">
    <property type="entry name" value="His-Me finger endonucleases"/>
    <property type="match status" value="1"/>
</dbReference>
<evidence type="ECO:0000259" key="1">
    <source>
        <dbReference type="SMART" id="SM00477"/>
    </source>
</evidence>
<evidence type="ECO:0000313" key="3">
    <source>
        <dbReference type="EMBL" id="GAA1225794.1"/>
    </source>
</evidence>
<proteinExistence type="predicted"/>
<organism evidence="3 4">
    <name type="scientific">Rhodoglobus aureus</name>
    <dbReference type="NCBI Taxonomy" id="191497"/>
    <lineage>
        <taxon>Bacteria</taxon>
        <taxon>Bacillati</taxon>
        <taxon>Actinomycetota</taxon>
        <taxon>Actinomycetes</taxon>
        <taxon>Micrococcales</taxon>
        <taxon>Microbacteriaceae</taxon>
        <taxon>Rhodoglobus</taxon>
    </lineage>
</organism>
<dbReference type="InterPro" id="IPR044925">
    <property type="entry name" value="His-Me_finger_sf"/>
</dbReference>
<dbReference type="RefSeq" id="WP_343926450.1">
    <property type="nucleotide sequence ID" value="NZ_BAAAKW010000064.1"/>
</dbReference>
<keyword evidence="3" id="KW-0540">Nuclease</keyword>
<protein>
    <submittedName>
        <fullName evidence="3">DNA/RNA non-specific endonuclease</fullName>
    </submittedName>
</protein>
<name>A0ABN1VZP4_9MICO</name>
<feature type="domain" description="DNA/RNA non-specific endonuclease/pyrophosphatase/phosphodiesterase" evidence="2">
    <location>
        <begin position="45"/>
        <end position="253"/>
    </location>
</feature>